<reference evidence="1 2" key="1">
    <citation type="journal article" date="2013" name="Int. J. Syst. Evol. Microbiol.">
        <title>Marinoscillum luteum sp. nov., isolated from marine sediment.</title>
        <authorList>
            <person name="Cha I.T."/>
            <person name="Park S.J."/>
            <person name="Kim S.J."/>
            <person name="Kim J.G."/>
            <person name="Jung M.Y."/>
            <person name="Shin K.S."/>
            <person name="Kwon K.K."/>
            <person name="Yang S.H."/>
            <person name="Seo Y.S."/>
            <person name="Rhee S.K."/>
        </authorList>
    </citation>
    <scope>NUCLEOTIDE SEQUENCE [LARGE SCALE GENOMIC DNA]</scope>
    <source>
        <strain evidence="1 2">KCTC 23939</strain>
    </source>
</reference>
<name>A0ABW7N9X9_9BACT</name>
<sequence length="495" mass="58797">MDLIREMVNVIEQDRPKTFNLLIPRDSKLKKLYKLVAAGGFLDDVSAARQLYQSDPGDKRFIMLKGSLINKLSELILATNHSELNRRNYTRIKFQCERQMTIARKLLYVNVYHNAERIARRVLKKARKYHLVEVELECFLTLRKVNYLKGFTGEVEKHQQAVSELIGQVRVLDVSKGLVQVVLSETKFIRSQRHELVTKCEKHMEALRAYHEQYESPFLRLYFLRIALVAAHQRNDFEEWGRVLELLKVHLREYAHLETEHVMLEVNVSTLKYFIATARLNQARPVLKKLLKSTSFEAFNRFEVLVEEFQLLMHQGAYREALKLLETVHEEPRFQELDKMDRAAWAIRSAYLFVISHMTGEPMKVPGFDFKKLHKFYHDCAPVSKDKTGYNLQFVVVRVILLRLKNTLEYDNEANNLKVYYQRYIKGDALPRTRAFYQCFVRLVKERFEEKAFYRERDQLIKGLTDHNDHLEYNELIRFELLTLLMEKLTRTRKE</sequence>
<proteinExistence type="predicted"/>
<protein>
    <submittedName>
        <fullName evidence="1">Uncharacterized protein</fullName>
    </submittedName>
</protein>
<comment type="caution">
    <text evidence="1">The sequence shown here is derived from an EMBL/GenBank/DDBJ whole genome shotgun (WGS) entry which is preliminary data.</text>
</comment>
<gene>
    <name evidence="1" type="ORF">ACHKAR_13335</name>
</gene>
<accession>A0ABW7N9X9</accession>
<evidence type="ECO:0000313" key="2">
    <source>
        <dbReference type="Proteomes" id="UP001610063"/>
    </source>
</evidence>
<organism evidence="1 2">
    <name type="scientific">Marinoscillum luteum</name>
    <dbReference type="NCBI Taxonomy" id="861051"/>
    <lineage>
        <taxon>Bacteria</taxon>
        <taxon>Pseudomonadati</taxon>
        <taxon>Bacteroidota</taxon>
        <taxon>Cytophagia</taxon>
        <taxon>Cytophagales</taxon>
        <taxon>Reichenbachiellaceae</taxon>
        <taxon>Marinoscillum</taxon>
    </lineage>
</organism>
<dbReference type="Proteomes" id="UP001610063">
    <property type="component" value="Unassembled WGS sequence"/>
</dbReference>
<evidence type="ECO:0000313" key="1">
    <source>
        <dbReference type="EMBL" id="MFH6984430.1"/>
    </source>
</evidence>
<dbReference type="RefSeq" id="WP_395417770.1">
    <property type="nucleotide sequence ID" value="NZ_JBIPKE010000017.1"/>
</dbReference>
<keyword evidence="2" id="KW-1185">Reference proteome</keyword>
<dbReference type="EMBL" id="JBIPKE010000017">
    <property type="protein sequence ID" value="MFH6984430.1"/>
    <property type="molecule type" value="Genomic_DNA"/>
</dbReference>